<sequence>MYPPIFAKVAADPGVTALLGTSPVRFYPFGQAPQGVTKPYAVWQLAVGGVPYNTLSCRPGGARFRIQIDVYATSATSARQVADAIEYSIELDAHVVSYNGESIDPDTKNYRSSFDVNWIEPSS</sequence>
<dbReference type="InterPro" id="IPR021508">
    <property type="entry name" value="Gp17-like"/>
</dbReference>
<proteinExistence type="predicted"/>
<reference evidence="1 2" key="1">
    <citation type="submission" date="2020-02" db="EMBL/GenBank/DDBJ databases">
        <title>Integrative conjugative elements (ICEs) and plasmids drive adaptation of Pseudomonas nitroreducens strain HBP1 to wastewater environment.</title>
        <authorList>
            <person name="Sentchilo V."/>
            <person name="Carraro N."/>
            <person name="Bertelli C."/>
            <person name="van der Meer J.R."/>
        </authorList>
    </citation>
    <scope>NUCLEOTIDE SEQUENCE [LARGE SCALE GENOMIC DNA]</scope>
    <source>
        <strain evidence="1 2">HBP1</strain>
    </source>
</reference>
<dbReference type="Pfam" id="PF11367">
    <property type="entry name" value="Tail_completion_gp17"/>
    <property type="match status" value="1"/>
</dbReference>
<protein>
    <submittedName>
        <fullName evidence="1">DUF3168 domain-containing protein</fullName>
    </submittedName>
</protein>
<dbReference type="Proteomes" id="UP000501063">
    <property type="component" value="Chromosome"/>
</dbReference>
<gene>
    <name evidence="1" type="ORF">G5B91_11145</name>
</gene>
<name>A0A6G6IUI0_PSENT</name>
<dbReference type="RefSeq" id="WP_081753958.1">
    <property type="nucleotide sequence ID" value="NZ_CP049140.1"/>
</dbReference>
<dbReference type="KEGG" id="pnt:G5B91_11145"/>
<evidence type="ECO:0000313" key="2">
    <source>
        <dbReference type="Proteomes" id="UP000501063"/>
    </source>
</evidence>
<dbReference type="EMBL" id="CP049140">
    <property type="protein sequence ID" value="QIE86795.1"/>
    <property type="molecule type" value="Genomic_DNA"/>
</dbReference>
<accession>A0A6G6IUI0</accession>
<dbReference type="AlphaFoldDB" id="A0A6G6IUI0"/>
<evidence type="ECO:0000313" key="1">
    <source>
        <dbReference type="EMBL" id="QIE86795.1"/>
    </source>
</evidence>
<organism evidence="1 2">
    <name type="scientific">Pseudomonas nitroreducens</name>
    <dbReference type="NCBI Taxonomy" id="46680"/>
    <lineage>
        <taxon>Bacteria</taxon>
        <taxon>Pseudomonadati</taxon>
        <taxon>Pseudomonadota</taxon>
        <taxon>Gammaproteobacteria</taxon>
        <taxon>Pseudomonadales</taxon>
        <taxon>Pseudomonadaceae</taxon>
        <taxon>Pseudomonas</taxon>
    </lineage>
</organism>